<comment type="caution">
    <text evidence="2">The sequence shown here is derived from an EMBL/GenBank/DDBJ whole genome shotgun (WGS) entry which is preliminary data.</text>
</comment>
<accession>A0AAE1M9Q9</accession>
<gene>
    <name evidence="2" type="ORF">QN277_005404</name>
</gene>
<feature type="transmembrane region" description="Helical" evidence="1">
    <location>
        <begin position="334"/>
        <end position="353"/>
    </location>
</feature>
<keyword evidence="3" id="KW-1185">Reference proteome</keyword>
<evidence type="ECO:0000256" key="1">
    <source>
        <dbReference type="SAM" id="Phobius"/>
    </source>
</evidence>
<evidence type="ECO:0000313" key="2">
    <source>
        <dbReference type="EMBL" id="KAK4259027.1"/>
    </source>
</evidence>
<keyword evidence="1" id="KW-0812">Transmembrane</keyword>
<dbReference type="Proteomes" id="UP001293593">
    <property type="component" value="Unassembled WGS sequence"/>
</dbReference>
<feature type="transmembrane region" description="Helical" evidence="1">
    <location>
        <begin position="309"/>
        <end position="328"/>
    </location>
</feature>
<reference evidence="2" key="1">
    <citation type="submission" date="2023-10" db="EMBL/GenBank/DDBJ databases">
        <title>Chromosome-level genome of the transformable northern wattle, Acacia crassicarpa.</title>
        <authorList>
            <person name="Massaro I."/>
            <person name="Sinha N.R."/>
            <person name="Poethig S."/>
            <person name="Leichty A.R."/>
        </authorList>
    </citation>
    <scope>NUCLEOTIDE SEQUENCE</scope>
    <source>
        <strain evidence="2">Acra3RX</strain>
        <tissue evidence="2">Leaf</tissue>
    </source>
</reference>
<dbReference type="Pfam" id="PF14476">
    <property type="entry name" value="Chloroplast_duf"/>
    <property type="match status" value="1"/>
</dbReference>
<dbReference type="PANTHER" id="PTHR33358:SF16">
    <property type="entry name" value="F-BOX PROTEIN"/>
    <property type="match status" value="1"/>
</dbReference>
<feature type="transmembrane region" description="Helical" evidence="1">
    <location>
        <begin position="119"/>
        <end position="140"/>
    </location>
</feature>
<keyword evidence="1" id="KW-1133">Transmembrane helix</keyword>
<dbReference type="AlphaFoldDB" id="A0AAE1M9Q9"/>
<name>A0AAE1M9Q9_9FABA</name>
<protein>
    <recommendedName>
        <fullName evidence="4">F-box protein</fullName>
    </recommendedName>
</protein>
<dbReference type="PROSITE" id="PS51257">
    <property type="entry name" value="PROKAR_LIPOPROTEIN"/>
    <property type="match status" value="1"/>
</dbReference>
<organism evidence="2 3">
    <name type="scientific">Acacia crassicarpa</name>
    <name type="common">northern wattle</name>
    <dbReference type="NCBI Taxonomy" id="499986"/>
    <lineage>
        <taxon>Eukaryota</taxon>
        <taxon>Viridiplantae</taxon>
        <taxon>Streptophyta</taxon>
        <taxon>Embryophyta</taxon>
        <taxon>Tracheophyta</taxon>
        <taxon>Spermatophyta</taxon>
        <taxon>Magnoliopsida</taxon>
        <taxon>eudicotyledons</taxon>
        <taxon>Gunneridae</taxon>
        <taxon>Pentapetalae</taxon>
        <taxon>rosids</taxon>
        <taxon>fabids</taxon>
        <taxon>Fabales</taxon>
        <taxon>Fabaceae</taxon>
        <taxon>Caesalpinioideae</taxon>
        <taxon>mimosoid clade</taxon>
        <taxon>Acacieae</taxon>
        <taxon>Acacia</taxon>
    </lineage>
</organism>
<dbReference type="EMBL" id="JAWXYG010000011">
    <property type="protein sequence ID" value="KAK4259027.1"/>
    <property type="molecule type" value="Genomic_DNA"/>
</dbReference>
<dbReference type="InterPro" id="IPR027949">
    <property type="entry name" value="Chloroplast_duf"/>
</dbReference>
<feature type="transmembrane region" description="Helical" evidence="1">
    <location>
        <begin position="152"/>
        <end position="173"/>
    </location>
</feature>
<proteinExistence type="predicted"/>
<evidence type="ECO:0008006" key="4">
    <source>
        <dbReference type="Google" id="ProtNLM"/>
    </source>
</evidence>
<dbReference type="PANTHER" id="PTHR33358">
    <property type="entry name" value="F-BOX PROTEIN WITH A DOMAIN PROTEIN"/>
    <property type="match status" value="1"/>
</dbReference>
<sequence length="437" mass="48347">MAKLLVSSPSSVSCSSFSCHRTRTIAATNTVPKIPLPRLPDHNRALVADLNIKKQIPYSAIATNHIKDESFHYSDTANSCESNQVSMEVAKLHLIMEIVADRVEMHKNVGTQRDNWNHLLLTSINMMTLSAATMAAFAATMIGTGNDNNSPILALKVSSTVLYVAVTGMLVVVNKIQPSQLAEEQRNATRLFKQLHRKLRTRLSLGDTSEDDVNEAMEKVLALDKAYPLPLLGSMLEKFPRKVEPARWWPELKHRNKRKGEKFRGRSKGNNGSDERLVEELKEVVRVLKRKDIAECVRLSEKALNFNKLLAVSGPILSGVAAFGSSFLGSADSSWPVMFGVIGGVLASVVNTMEHGGQIGMMFEFYRGASGSLKLMEESIEENMKEQEFDSRENGQLLEIKLALQLGRSVSELRQFAALSSTDKEKTSDEESASKLL</sequence>
<keyword evidence="1" id="KW-0472">Membrane</keyword>
<evidence type="ECO:0000313" key="3">
    <source>
        <dbReference type="Proteomes" id="UP001293593"/>
    </source>
</evidence>